<dbReference type="Gene3D" id="1.10.260.40">
    <property type="entry name" value="lambda repressor-like DNA-binding domains"/>
    <property type="match status" value="1"/>
</dbReference>
<dbReference type="EMBL" id="CP074402">
    <property type="protein sequence ID" value="QVJ01158.1"/>
    <property type="molecule type" value="Genomic_DNA"/>
</dbReference>
<protein>
    <submittedName>
        <fullName evidence="2">Helix-turn-helix transcriptional regulator</fullName>
    </submittedName>
</protein>
<dbReference type="InterPro" id="IPR001387">
    <property type="entry name" value="Cro/C1-type_HTH"/>
</dbReference>
<dbReference type="RefSeq" id="WP_431870220.1">
    <property type="nucleotide sequence ID" value="NZ_CBDRIY010000015.1"/>
</dbReference>
<proteinExistence type="predicted"/>
<dbReference type="AlphaFoldDB" id="A0A975QK46"/>
<dbReference type="PROSITE" id="PS50943">
    <property type="entry name" value="HTH_CROC1"/>
    <property type="match status" value="1"/>
</dbReference>
<dbReference type="SUPFAM" id="SSF47413">
    <property type="entry name" value="lambda repressor-like DNA-binding domains"/>
    <property type="match status" value="1"/>
</dbReference>
<dbReference type="CDD" id="cd00093">
    <property type="entry name" value="HTH_XRE"/>
    <property type="match status" value="1"/>
</dbReference>
<dbReference type="Proteomes" id="UP000682416">
    <property type="component" value="Chromosome"/>
</dbReference>
<dbReference type="KEGG" id="nec:KGD82_23665"/>
<name>A0A975QK46_9ACTN</name>
<evidence type="ECO:0000313" key="3">
    <source>
        <dbReference type="Proteomes" id="UP000682416"/>
    </source>
</evidence>
<dbReference type="InterPro" id="IPR010982">
    <property type="entry name" value="Lambda_DNA-bd_dom_sf"/>
</dbReference>
<sequence length="155" mass="16858">MPKDRSPGGSHDALDRAMSERRLALGLGWGELAARADLSEQALRDIRSGRSVPRELTAHRLEAALGWTHGSVRALLSGGGPRSEDIVGADSVEADTDRDGLAWSVEGDAVCYELTRMIDGNPFTARLVVRDGRPREQVERELGKIMRMARIQLGG</sequence>
<organism evidence="2 3">
    <name type="scientific">Nocardiopsis eucommiae</name>
    <dbReference type="NCBI Taxonomy" id="2831970"/>
    <lineage>
        <taxon>Bacteria</taxon>
        <taxon>Bacillati</taxon>
        <taxon>Actinomycetota</taxon>
        <taxon>Actinomycetes</taxon>
        <taxon>Streptosporangiales</taxon>
        <taxon>Nocardiopsidaceae</taxon>
        <taxon>Nocardiopsis</taxon>
    </lineage>
</organism>
<accession>A0A975QK46</accession>
<evidence type="ECO:0000259" key="1">
    <source>
        <dbReference type="PROSITE" id="PS50943"/>
    </source>
</evidence>
<keyword evidence="3" id="KW-1185">Reference proteome</keyword>
<reference evidence="2" key="1">
    <citation type="submission" date="2021-05" db="EMBL/GenBank/DDBJ databases">
        <authorList>
            <person name="Kaiqin L."/>
            <person name="Jian G."/>
        </authorList>
    </citation>
    <scope>NUCLEOTIDE SEQUENCE</scope>
    <source>
        <strain evidence="2">HDS5</strain>
    </source>
</reference>
<evidence type="ECO:0000313" key="2">
    <source>
        <dbReference type="EMBL" id="QVJ01158.1"/>
    </source>
</evidence>
<feature type="domain" description="HTH cro/C1-type" evidence="1">
    <location>
        <begin position="18"/>
        <end position="72"/>
    </location>
</feature>
<gene>
    <name evidence="2" type="ORF">KGD82_23665</name>
</gene>
<dbReference type="GO" id="GO:0003677">
    <property type="term" value="F:DNA binding"/>
    <property type="evidence" value="ECO:0007669"/>
    <property type="project" value="InterPro"/>
</dbReference>